<dbReference type="OrthoDB" id="8936120at2759"/>
<dbReference type="CDD" id="cd07698">
    <property type="entry name" value="IgC1_MHC_I_alpha3"/>
    <property type="match status" value="1"/>
</dbReference>
<dbReference type="Pfam" id="PF00129">
    <property type="entry name" value="MHC_I"/>
    <property type="match status" value="1"/>
</dbReference>
<comment type="similarity">
    <text evidence="3">Belongs to the MHC class I family.</text>
</comment>
<keyword evidence="7" id="KW-1185">Reference proteome</keyword>
<dbReference type="InterPro" id="IPR037055">
    <property type="entry name" value="MHC_I-like_Ag-recog_sf"/>
</dbReference>
<dbReference type="SUPFAM" id="SSF48726">
    <property type="entry name" value="Immunoglobulin"/>
    <property type="match status" value="1"/>
</dbReference>
<accession>A0A8J4T3D8</accession>
<gene>
    <name evidence="6" type="ORF">DAT39_021930</name>
</gene>
<dbReference type="InterPro" id="IPR050208">
    <property type="entry name" value="MHC_class-I_related"/>
</dbReference>
<evidence type="ECO:0000313" key="7">
    <source>
        <dbReference type="Proteomes" id="UP000727407"/>
    </source>
</evidence>
<dbReference type="Pfam" id="PF07654">
    <property type="entry name" value="C1-set"/>
    <property type="match status" value="1"/>
</dbReference>
<proteinExistence type="inferred from homology"/>
<sequence>WNILYNATLRTNIPELIAVIHVGNVLFFRYPVNITEKKRKDDLWKSRVQYVGGHQGDLNTFLHLILKELHHTEGSLQLLMSCDGDNVNFTRAYMKFISGNSFISFHLKNESWTLSNDQAEIIRRSLDPEYAQNAKTILQEECGYWNEQYARENHEREDNHSPQNTTAIPSTLSEGTKKQFPSSDKEKSDDAFLRRVTVKALKVCTMDRILMMYFMLIAVGGEVSAASHTLQCLTAVTPKLNFTIVNLDGERFLYCDSNTREVIPDRHKKNDSDEADFREKEKALFWAEYDDLQHRMQQTLEVFNHAKNHTFQWMYGCELVDENTIRGYDEFGYNGEDFIRLNLKTETWTVATPQAVNINKWDPDHRYASYRTRYLTEKEGLEEKCIDRLRHYMSYGTEILMRKVVPEVSVFQTPQEHTLSPEVVCLATGFFPKAVMITWQKDGEDVHEDVDLRETLPNQDGSFQKSSILKVPAEELQKHTYTCVVQHSSLEKELVREVPK</sequence>
<dbReference type="PROSITE" id="PS00290">
    <property type="entry name" value="IG_MHC"/>
    <property type="match status" value="1"/>
</dbReference>
<dbReference type="Proteomes" id="UP000727407">
    <property type="component" value="Unassembled WGS sequence"/>
</dbReference>
<feature type="compositionally biased region" description="Polar residues" evidence="4">
    <location>
        <begin position="161"/>
        <end position="182"/>
    </location>
</feature>
<reference evidence="6" key="1">
    <citation type="submission" date="2020-07" db="EMBL/GenBank/DDBJ databases">
        <title>Clarias magur genome sequencing, assembly and annotation.</title>
        <authorList>
            <person name="Kushwaha B."/>
            <person name="Kumar R."/>
            <person name="Das P."/>
            <person name="Joshi C.G."/>
            <person name="Kumar D."/>
            <person name="Nagpure N.S."/>
            <person name="Pandey M."/>
            <person name="Agarwal S."/>
            <person name="Srivastava S."/>
            <person name="Singh M."/>
            <person name="Sahoo L."/>
            <person name="Jayasankar P."/>
            <person name="Meher P.K."/>
            <person name="Koringa P.G."/>
            <person name="Iquebal M.A."/>
            <person name="Das S.P."/>
            <person name="Bit A."/>
            <person name="Patnaik S."/>
            <person name="Patel N."/>
            <person name="Shah T.M."/>
            <person name="Hinsu A."/>
            <person name="Jena J.K."/>
        </authorList>
    </citation>
    <scope>NUCLEOTIDE SEQUENCE</scope>
    <source>
        <strain evidence="6">CIFAMagur01</strain>
        <tissue evidence="6">Testis</tissue>
    </source>
</reference>
<dbReference type="PRINTS" id="PR01638">
    <property type="entry name" value="MHCCLASSI"/>
</dbReference>
<feature type="non-terminal residue" evidence="6">
    <location>
        <position position="1"/>
    </location>
</feature>
<evidence type="ECO:0000256" key="3">
    <source>
        <dbReference type="RuleBase" id="RU004439"/>
    </source>
</evidence>
<dbReference type="InterPro" id="IPR003597">
    <property type="entry name" value="Ig_C1-set"/>
</dbReference>
<comment type="caution">
    <text evidence="6">The sequence shown here is derived from an EMBL/GenBank/DDBJ whole genome shotgun (WGS) entry which is preliminary data.</text>
</comment>
<evidence type="ECO:0000313" key="6">
    <source>
        <dbReference type="EMBL" id="KAF5888286.1"/>
    </source>
</evidence>
<evidence type="ECO:0000259" key="5">
    <source>
        <dbReference type="PROSITE" id="PS50835"/>
    </source>
</evidence>
<dbReference type="SMART" id="SM00407">
    <property type="entry name" value="IGc1"/>
    <property type="match status" value="1"/>
</dbReference>
<dbReference type="InterPro" id="IPR003006">
    <property type="entry name" value="Ig/MHC_CS"/>
</dbReference>
<dbReference type="Gene3D" id="2.60.40.10">
    <property type="entry name" value="Immunoglobulins"/>
    <property type="match status" value="1"/>
</dbReference>
<dbReference type="InterPro" id="IPR011162">
    <property type="entry name" value="MHC_I/II-like_Ag-recog"/>
</dbReference>
<feature type="non-terminal residue" evidence="6">
    <location>
        <position position="500"/>
    </location>
</feature>
<name>A0A8J4T3D8_CLAMG</name>
<evidence type="ECO:0000256" key="4">
    <source>
        <dbReference type="SAM" id="MobiDB-lite"/>
    </source>
</evidence>
<dbReference type="InterPro" id="IPR036179">
    <property type="entry name" value="Ig-like_dom_sf"/>
</dbReference>
<protein>
    <submittedName>
        <fullName evidence="6">BOLA class I histocompatibility antigen, alpha chain BL3-7-like isoform X1</fullName>
    </submittedName>
</protein>
<dbReference type="InterPro" id="IPR007110">
    <property type="entry name" value="Ig-like_dom"/>
</dbReference>
<dbReference type="PANTHER" id="PTHR16675:SF237">
    <property type="entry name" value="MHC CLASS I ANTIGEN TRANSCRIPT VARIANT 1-RELATED"/>
    <property type="match status" value="1"/>
</dbReference>
<evidence type="ECO:0000256" key="2">
    <source>
        <dbReference type="ARBA" id="ARBA00023319"/>
    </source>
</evidence>
<organism evidence="6 7">
    <name type="scientific">Clarias magur</name>
    <name type="common">Asian catfish</name>
    <name type="synonym">Macropteronotus magur</name>
    <dbReference type="NCBI Taxonomy" id="1594786"/>
    <lineage>
        <taxon>Eukaryota</taxon>
        <taxon>Metazoa</taxon>
        <taxon>Chordata</taxon>
        <taxon>Craniata</taxon>
        <taxon>Vertebrata</taxon>
        <taxon>Euteleostomi</taxon>
        <taxon>Actinopterygii</taxon>
        <taxon>Neopterygii</taxon>
        <taxon>Teleostei</taxon>
        <taxon>Ostariophysi</taxon>
        <taxon>Siluriformes</taxon>
        <taxon>Clariidae</taxon>
        <taxon>Clarias</taxon>
    </lineage>
</organism>
<keyword evidence="2" id="KW-0393">Immunoglobulin domain</keyword>
<feature type="domain" description="Ig-like" evidence="5">
    <location>
        <begin position="406"/>
        <end position="495"/>
    </location>
</feature>
<keyword evidence="1" id="KW-0325">Glycoprotein</keyword>
<dbReference type="EMBL" id="QNUK01001010">
    <property type="protein sequence ID" value="KAF5888286.1"/>
    <property type="molecule type" value="Genomic_DNA"/>
</dbReference>
<dbReference type="Gene3D" id="3.30.500.10">
    <property type="entry name" value="MHC class I-like antigen recognition-like"/>
    <property type="match status" value="2"/>
</dbReference>
<dbReference type="PANTHER" id="PTHR16675">
    <property type="entry name" value="MHC CLASS I-RELATED"/>
    <property type="match status" value="1"/>
</dbReference>
<evidence type="ECO:0000256" key="1">
    <source>
        <dbReference type="ARBA" id="ARBA00023180"/>
    </source>
</evidence>
<feature type="region of interest" description="Disordered" evidence="4">
    <location>
        <begin position="153"/>
        <end position="185"/>
    </location>
</feature>
<dbReference type="AlphaFoldDB" id="A0A8J4T3D8"/>
<dbReference type="InterPro" id="IPR011161">
    <property type="entry name" value="MHC_I-like_Ag-recog"/>
</dbReference>
<dbReference type="InterPro" id="IPR013783">
    <property type="entry name" value="Ig-like_fold"/>
</dbReference>
<dbReference type="PROSITE" id="PS50835">
    <property type="entry name" value="IG_LIKE"/>
    <property type="match status" value="1"/>
</dbReference>
<dbReference type="InterPro" id="IPR001039">
    <property type="entry name" value="MHC_I_a_a1/a2"/>
</dbReference>
<dbReference type="SUPFAM" id="SSF54452">
    <property type="entry name" value="MHC antigen-recognition domain"/>
    <property type="match status" value="2"/>
</dbReference>